<dbReference type="CDD" id="cd03801">
    <property type="entry name" value="GT4_PimA-like"/>
    <property type="match status" value="1"/>
</dbReference>
<dbReference type="InterPro" id="IPR001296">
    <property type="entry name" value="Glyco_trans_1"/>
</dbReference>
<feature type="domain" description="Glycosyl transferase family 1" evidence="2">
    <location>
        <begin position="185"/>
        <end position="327"/>
    </location>
</feature>
<keyword evidence="1" id="KW-0472">Membrane</keyword>
<evidence type="ECO:0000313" key="4">
    <source>
        <dbReference type="Proteomes" id="UP001528673"/>
    </source>
</evidence>
<accession>A0ABT5MW12</accession>
<name>A0ABT5MW12_9BURK</name>
<proteinExistence type="predicted"/>
<dbReference type="PANTHER" id="PTHR12526">
    <property type="entry name" value="GLYCOSYLTRANSFERASE"/>
    <property type="match status" value="1"/>
</dbReference>
<comment type="caution">
    <text evidence="3">The sequence shown here is derived from an EMBL/GenBank/DDBJ whole genome shotgun (WGS) entry which is preliminary data.</text>
</comment>
<dbReference type="Gene3D" id="3.40.50.2000">
    <property type="entry name" value="Glycogen Phosphorylase B"/>
    <property type="match status" value="2"/>
</dbReference>
<dbReference type="SUPFAM" id="SSF53756">
    <property type="entry name" value="UDP-Glycosyltransferase/glycogen phosphorylase"/>
    <property type="match status" value="1"/>
</dbReference>
<dbReference type="EMBL" id="JAQSIP010000002">
    <property type="protein sequence ID" value="MDD0838246.1"/>
    <property type="molecule type" value="Genomic_DNA"/>
</dbReference>
<feature type="transmembrane region" description="Helical" evidence="1">
    <location>
        <begin position="20"/>
        <end position="39"/>
    </location>
</feature>
<sequence>MSRLVVSAALPPPIHGQSTISLAMIKIFIGAGFDSVKVINSSPRSLNRSLKYHLLRLFSLFLTVFNLLVFRFFSLDVVFYTVYESGYGVFYNFVSCGIARLLGYRIFLHHHTSRHILRRSGFFSVLVMLLGKSCTHVVLADKMRLNIVAMYPTISKVYVLPNIALLKFDGDGSHLRHFDTSGYYTFGLLSNLTVEKGAVDVLDAVRYLIDRGLRVRLLLAGPVVDDEVRCAIERFAIDFPNVLNTIGPITNNSEKINFYSNVDFFLFPSKYIFEAQPLVLIEALSSGCICIASDVGYISDILANAGFVYSGSDWGAYILDLLKSLDSEGLSSLSKGSFERFLYLNASASDSLHDFVRLVRAADKND</sequence>
<keyword evidence="1" id="KW-0812">Transmembrane</keyword>
<feature type="transmembrane region" description="Helical" evidence="1">
    <location>
        <begin position="60"/>
        <end position="83"/>
    </location>
</feature>
<feature type="transmembrane region" description="Helical" evidence="1">
    <location>
        <begin position="120"/>
        <end position="139"/>
    </location>
</feature>
<organism evidence="3 4">
    <name type="scientific">Curvibacter cyanobacteriorum</name>
    <dbReference type="NCBI Taxonomy" id="3026422"/>
    <lineage>
        <taxon>Bacteria</taxon>
        <taxon>Pseudomonadati</taxon>
        <taxon>Pseudomonadota</taxon>
        <taxon>Betaproteobacteria</taxon>
        <taxon>Burkholderiales</taxon>
        <taxon>Comamonadaceae</taxon>
        <taxon>Curvibacter</taxon>
    </lineage>
</organism>
<gene>
    <name evidence="3" type="ORF">PSQ40_06655</name>
</gene>
<keyword evidence="1" id="KW-1133">Transmembrane helix</keyword>
<protein>
    <submittedName>
        <fullName evidence="3">Glycosyltransferase family 4 protein</fullName>
    </submittedName>
</protein>
<dbReference type="Pfam" id="PF00534">
    <property type="entry name" value="Glycos_transf_1"/>
    <property type="match status" value="1"/>
</dbReference>
<evidence type="ECO:0000313" key="3">
    <source>
        <dbReference type="EMBL" id="MDD0838246.1"/>
    </source>
</evidence>
<evidence type="ECO:0000256" key="1">
    <source>
        <dbReference type="SAM" id="Phobius"/>
    </source>
</evidence>
<dbReference type="Proteomes" id="UP001528673">
    <property type="component" value="Unassembled WGS sequence"/>
</dbReference>
<feature type="transmembrane region" description="Helical" evidence="1">
    <location>
        <begin position="89"/>
        <end position="108"/>
    </location>
</feature>
<reference evidence="3 4" key="1">
    <citation type="submission" date="2023-02" db="EMBL/GenBank/DDBJ databases">
        <title>Bacterial whole genomic sequence of Curvibacter sp. HBC61.</title>
        <authorList>
            <person name="Le V."/>
            <person name="Ko S.-R."/>
            <person name="Ahn C.-Y."/>
            <person name="Oh H.-M."/>
        </authorList>
    </citation>
    <scope>NUCLEOTIDE SEQUENCE [LARGE SCALE GENOMIC DNA]</scope>
    <source>
        <strain evidence="3 4">HBC61</strain>
    </source>
</reference>
<evidence type="ECO:0000259" key="2">
    <source>
        <dbReference type="Pfam" id="PF00534"/>
    </source>
</evidence>
<keyword evidence="4" id="KW-1185">Reference proteome</keyword>
<dbReference type="RefSeq" id="WP_273949894.1">
    <property type="nucleotide sequence ID" value="NZ_JAQSIP010000002.1"/>
</dbReference>